<dbReference type="PANTHER" id="PTHR11134">
    <property type="entry name" value="ADAPTOR COMPLEX SUBUNIT BETA FAMILY MEMBER"/>
    <property type="match status" value="1"/>
</dbReference>
<evidence type="ECO:0000256" key="3">
    <source>
        <dbReference type="ARBA" id="ARBA00022448"/>
    </source>
</evidence>
<dbReference type="GO" id="GO:0030117">
    <property type="term" value="C:membrane coat"/>
    <property type="evidence" value="ECO:0007669"/>
    <property type="project" value="InterPro"/>
</dbReference>
<dbReference type="SUPFAM" id="SSF48371">
    <property type="entry name" value="ARM repeat"/>
    <property type="match status" value="1"/>
</dbReference>
<dbReference type="Proteomes" id="UP000095192">
    <property type="component" value="Unassembled WGS sequence"/>
</dbReference>
<accession>A0A1D3D9L8</accession>
<feature type="compositionally biased region" description="Polar residues" evidence="6">
    <location>
        <begin position="67"/>
        <end position="80"/>
    </location>
</feature>
<evidence type="ECO:0000256" key="2">
    <source>
        <dbReference type="ARBA" id="ARBA00006613"/>
    </source>
</evidence>
<sequence length="245" mass="26332">MVDTQPTPPQGAPPEGAPAAPPHEAPPPGFPPEASAAAGAASLAAHPSPSENSVLGRFGSAAPQAPSVANPQAKQGPATLQSNPQFFVDQKRTPCIILPLQCASSFSCLSVLPFEASSCVFPRHIIAFAGELHELRLLLRQLPMEKDLNRQREVVKRVIAYMTVGMDVSRLFSEMIMLSSTPDTLLKKMIYLYLTNYADTNPSLSILAVNAFQKDCGDVDPRLRGLAIRSLCSLRSVVLELFSLL</sequence>
<dbReference type="AlphaFoldDB" id="A0A1D3D9L8"/>
<dbReference type="EMBL" id="JROU02000185">
    <property type="protein sequence ID" value="OEH80151.1"/>
    <property type="molecule type" value="Genomic_DNA"/>
</dbReference>
<dbReference type="InterPro" id="IPR016024">
    <property type="entry name" value="ARM-type_fold"/>
</dbReference>
<reference evidence="8 9" key="1">
    <citation type="journal article" date="2016" name="BMC Genomics">
        <title>Comparative genomics reveals Cyclospora cayetanensis possesses coccidia-like metabolism and invasion components but unique surface antigens.</title>
        <authorList>
            <person name="Liu S."/>
            <person name="Wang L."/>
            <person name="Zheng H."/>
            <person name="Xu Z."/>
            <person name="Roellig D.M."/>
            <person name="Li N."/>
            <person name="Frace M.A."/>
            <person name="Tang K."/>
            <person name="Arrowood M.J."/>
            <person name="Moss D.M."/>
            <person name="Zhang L."/>
            <person name="Feng Y."/>
            <person name="Xiao L."/>
        </authorList>
    </citation>
    <scope>NUCLEOTIDE SEQUENCE [LARGE SCALE GENOMIC DNA]</scope>
    <source>
        <strain evidence="8 9">CHN_HEN01</strain>
    </source>
</reference>
<dbReference type="GO" id="GO:0006886">
    <property type="term" value="P:intracellular protein transport"/>
    <property type="evidence" value="ECO:0007669"/>
    <property type="project" value="InterPro"/>
</dbReference>
<feature type="compositionally biased region" description="Pro residues" evidence="6">
    <location>
        <begin position="1"/>
        <end position="31"/>
    </location>
</feature>
<evidence type="ECO:0000256" key="1">
    <source>
        <dbReference type="ARBA" id="ARBA00004308"/>
    </source>
</evidence>
<feature type="compositionally biased region" description="Low complexity" evidence="6">
    <location>
        <begin position="32"/>
        <end position="51"/>
    </location>
</feature>
<dbReference type="VEuPathDB" id="ToxoDB:LOC34623569"/>
<evidence type="ECO:0000259" key="7">
    <source>
        <dbReference type="Pfam" id="PF01602"/>
    </source>
</evidence>
<organism evidence="8 9">
    <name type="scientific">Cyclospora cayetanensis</name>
    <dbReference type="NCBI Taxonomy" id="88456"/>
    <lineage>
        <taxon>Eukaryota</taxon>
        <taxon>Sar</taxon>
        <taxon>Alveolata</taxon>
        <taxon>Apicomplexa</taxon>
        <taxon>Conoidasida</taxon>
        <taxon>Coccidia</taxon>
        <taxon>Eucoccidiorida</taxon>
        <taxon>Eimeriorina</taxon>
        <taxon>Eimeriidae</taxon>
        <taxon>Cyclospora</taxon>
    </lineage>
</organism>
<dbReference type="InParanoid" id="A0A1D3D9L8"/>
<dbReference type="VEuPathDB" id="ToxoDB:cyc_02532"/>
<keyword evidence="3" id="KW-0813">Transport</keyword>
<proteinExistence type="inferred from homology"/>
<evidence type="ECO:0000256" key="6">
    <source>
        <dbReference type="SAM" id="MobiDB-lite"/>
    </source>
</evidence>
<evidence type="ECO:0000256" key="5">
    <source>
        <dbReference type="ARBA" id="ARBA00023136"/>
    </source>
</evidence>
<dbReference type="Gene3D" id="1.25.10.10">
    <property type="entry name" value="Leucine-rich Repeat Variant"/>
    <property type="match status" value="1"/>
</dbReference>
<dbReference type="Pfam" id="PF01602">
    <property type="entry name" value="Adaptin_N"/>
    <property type="match status" value="1"/>
</dbReference>
<dbReference type="GO" id="GO:0012505">
    <property type="term" value="C:endomembrane system"/>
    <property type="evidence" value="ECO:0007669"/>
    <property type="project" value="UniProtKB-SubCell"/>
</dbReference>
<feature type="region of interest" description="Disordered" evidence="6">
    <location>
        <begin position="1"/>
        <end position="80"/>
    </location>
</feature>
<protein>
    <submittedName>
        <fullName evidence="8">Heat repeat-containing protein</fullName>
    </submittedName>
</protein>
<gene>
    <name evidence="8" type="ORF">cyc_02532</name>
</gene>
<comment type="subcellular location">
    <subcellularLocation>
        <location evidence="1">Endomembrane system</location>
    </subcellularLocation>
</comment>
<evidence type="ECO:0000313" key="9">
    <source>
        <dbReference type="Proteomes" id="UP000095192"/>
    </source>
</evidence>
<dbReference type="InterPro" id="IPR002553">
    <property type="entry name" value="Clathrin/coatomer_adapt-like_N"/>
</dbReference>
<comment type="similarity">
    <text evidence="2">Belongs to the adaptor complexes large subunit family.</text>
</comment>
<keyword evidence="4" id="KW-0653">Protein transport</keyword>
<dbReference type="GO" id="GO:0016192">
    <property type="term" value="P:vesicle-mediated transport"/>
    <property type="evidence" value="ECO:0007669"/>
    <property type="project" value="InterPro"/>
</dbReference>
<keyword evidence="9" id="KW-1185">Reference proteome</keyword>
<dbReference type="InterPro" id="IPR026739">
    <property type="entry name" value="AP_beta"/>
</dbReference>
<comment type="caution">
    <text evidence="8">The sequence shown here is derived from an EMBL/GenBank/DDBJ whole genome shotgun (WGS) entry which is preliminary data.</text>
</comment>
<evidence type="ECO:0000256" key="4">
    <source>
        <dbReference type="ARBA" id="ARBA00022927"/>
    </source>
</evidence>
<name>A0A1D3D9L8_9EIME</name>
<feature type="domain" description="Clathrin/coatomer adaptor adaptin-like N-terminal" evidence="7">
    <location>
        <begin position="143"/>
        <end position="236"/>
    </location>
</feature>
<evidence type="ECO:0000313" key="8">
    <source>
        <dbReference type="EMBL" id="OEH80151.1"/>
    </source>
</evidence>
<dbReference type="InterPro" id="IPR011989">
    <property type="entry name" value="ARM-like"/>
</dbReference>
<keyword evidence="5" id="KW-0472">Membrane</keyword>